<evidence type="ECO:0000313" key="2">
    <source>
        <dbReference type="EMBL" id="MDV5824581.1"/>
    </source>
</evidence>
<gene>
    <name evidence="2" type="ORF">O0R41_13340</name>
</gene>
<proteinExistence type="predicted"/>
<protein>
    <submittedName>
        <fullName evidence="2">Uncharacterized protein</fullName>
    </submittedName>
</protein>
<evidence type="ECO:0000256" key="1">
    <source>
        <dbReference type="SAM" id="Phobius"/>
    </source>
</evidence>
<dbReference type="RefSeq" id="WP_228167276.1">
    <property type="nucleotide sequence ID" value="NZ_JAPTHD010000005.1"/>
</dbReference>
<organism evidence="2 3">
    <name type="scientific">Sphingobium naphthae</name>
    <dbReference type="NCBI Taxonomy" id="1886786"/>
    <lineage>
        <taxon>Bacteria</taxon>
        <taxon>Pseudomonadati</taxon>
        <taxon>Pseudomonadota</taxon>
        <taxon>Alphaproteobacteria</taxon>
        <taxon>Sphingomonadales</taxon>
        <taxon>Sphingomonadaceae</taxon>
        <taxon>Sphingobium</taxon>
    </lineage>
</organism>
<keyword evidence="1" id="KW-1133">Transmembrane helix</keyword>
<keyword evidence="3" id="KW-1185">Reference proteome</keyword>
<keyword evidence="1" id="KW-0812">Transmembrane</keyword>
<sequence>MQDPYLYLTLAASGLAGIAILATAALRGWNGWLDLKRAELGRRGEEAAPPSAAARIEVADLKERIRKLEAIAAGVDL</sequence>
<comment type="caution">
    <text evidence="2">The sequence shown here is derived from an EMBL/GenBank/DDBJ whole genome shotgun (WGS) entry which is preliminary data.</text>
</comment>
<keyword evidence="1" id="KW-0472">Membrane</keyword>
<reference evidence="3" key="1">
    <citation type="journal article" date="2022" name="J Environ Chem Eng">
        <title>Biodegradation of petroleum oil using a constructed nonpathogenic and heavy metal-tolerant bacterial consortium isolated from marine sponges.</title>
        <authorList>
            <person name="Dechsakulwatana C."/>
            <person name="Rungsihiranrut A."/>
            <person name="Muangchinda C."/>
            <person name="Ningthoujam R."/>
            <person name="Klankeo P."/>
            <person name="Pinyakong O."/>
        </authorList>
    </citation>
    <scope>NUCLEOTIDE SEQUENCE [LARGE SCALE GENOMIC DNA]</scope>
    <source>
        <strain evidence="3">MO2-4</strain>
    </source>
</reference>
<evidence type="ECO:0000313" key="3">
    <source>
        <dbReference type="Proteomes" id="UP001185984"/>
    </source>
</evidence>
<accession>A0ABU3ZYI4</accession>
<dbReference type="EMBL" id="JAPTHD010000005">
    <property type="protein sequence ID" value="MDV5824581.1"/>
    <property type="molecule type" value="Genomic_DNA"/>
</dbReference>
<dbReference type="Proteomes" id="UP001185984">
    <property type="component" value="Unassembled WGS sequence"/>
</dbReference>
<feature type="transmembrane region" description="Helical" evidence="1">
    <location>
        <begin position="6"/>
        <end position="26"/>
    </location>
</feature>
<name>A0ABU3ZYI4_9SPHN</name>